<accession>A0A848J605</accession>
<dbReference type="SMART" id="SM00316">
    <property type="entry name" value="S1"/>
    <property type="match status" value="2"/>
</dbReference>
<dbReference type="PANTHER" id="PTHR37296:SF1">
    <property type="entry name" value="CONSERVED VIRULENCE FACTOR B"/>
    <property type="match status" value="1"/>
</dbReference>
<dbReference type="Gene3D" id="1.10.10.10">
    <property type="entry name" value="Winged helix-like DNA-binding domain superfamily/Winged helix DNA-binding domain"/>
    <property type="match status" value="1"/>
</dbReference>
<dbReference type="SUPFAM" id="SSF50249">
    <property type="entry name" value="Nucleic acid-binding proteins"/>
    <property type="match status" value="1"/>
</dbReference>
<name>A0A848J605_9BACT</name>
<dbReference type="Pfam" id="PF13509">
    <property type="entry name" value="S1_2"/>
    <property type="match status" value="1"/>
</dbReference>
<keyword evidence="4" id="KW-1185">Reference proteome</keyword>
<comment type="similarity">
    <text evidence="1">Belongs to the CvfB family.</text>
</comment>
<feature type="domain" description="S1 motif" evidence="2">
    <location>
        <begin position="146"/>
        <end position="206"/>
    </location>
</feature>
<dbReference type="InterPro" id="IPR039566">
    <property type="entry name" value="CvfB_S1_st"/>
</dbReference>
<dbReference type="Gene3D" id="2.40.50.140">
    <property type="entry name" value="Nucleic acid-binding proteins"/>
    <property type="match status" value="2"/>
</dbReference>
<evidence type="ECO:0000259" key="2">
    <source>
        <dbReference type="PROSITE" id="PS50126"/>
    </source>
</evidence>
<dbReference type="InterPro" id="IPR014464">
    <property type="entry name" value="CvfB_fam"/>
</dbReference>
<organism evidence="3 4">
    <name type="scientific">Marinigracilibium pacificum</name>
    <dbReference type="NCBI Taxonomy" id="2729599"/>
    <lineage>
        <taxon>Bacteria</taxon>
        <taxon>Pseudomonadati</taxon>
        <taxon>Bacteroidota</taxon>
        <taxon>Cytophagia</taxon>
        <taxon>Cytophagales</taxon>
        <taxon>Flammeovirgaceae</taxon>
        <taxon>Marinigracilibium</taxon>
    </lineage>
</organism>
<dbReference type="RefSeq" id="WP_169680617.1">
    <property type="nucleotide sequence ID" value="NZ_JABBNU010000005.1"/>
</dbReference>
<proteinExistence type="inferred from homology"/>
<dbReference type="AlphaFoldDB" id="A0A848J605"/>
<dbReference type="InterPro" id="IPR012340">
    <property type="entry name" value="NA-bd_OB-fold"/>
</dbReference>
<dbReference type="GO" id="GO:0003676">
    <property type="term" value="F:nucleic acid binding"/>
    <property type="evidence" value="ECO:0007669"/>
    <property type="project" value="InterPro"/>
</dbReference>
<comment type="caution">
    <text evidence="3">The sequence shown here is derived from an EMBL/GenBank/DDBJ whole genome shotgun (WGS) entry which is preliminary data.</text>
</comment>
<dbReference type="InterPro" id="IPR003029">
    <property type="entry name" value="S1_domain"/>
</dbReference>
<gene>
    <name evidence="3" type="ORF">HH304_09140</name>
</gene>
<dbReference type="PIRSF" id="PIRSF012524">
    <property type="entry name" value="YitL_S1"/>
    <property type="match status" value="1"/>
</dbReference>
<dbReference type="EMBL" id="JABBNU010000005">
    <property type="protein sequence ID" value="NMM48562.1"/>
    <property type="molecule type" value="Genomic_DNA"/>
</dbReference>
<dbReference type="PANTHER" id="PTHR37296">
    <property type="entry name" value="CONSERVED VIRULENCE FACTOR B"/>
    <property type="match status" value="1"/>
</dbReference>
<protein>
    <submittedName>
        <fullName evidence="3">GntR family transcriptional regulator</fullName>
    </submittedName>
</protein>
<reference evidence="3 4" key="1">
    <citation type="submission" date="2020-04" db="EMBL/GenBank/DDBJ databases">
        <title>Flammeovirgaceae bacterium KN852 isolated from deep sea.</title>
        <authorList>
            <person name="Zhang D.-C."/>
        </authorList>
    </citation>
    <scope>NUCLEOTIDE SEQUENCE [LARGE SCALE GENOMIC DNA]</scope>
    <source>
        <strain evidence="3 4">KN852</strain>
    </source>
</reference>
<dbReference type="InterPro" id="IPR036388">
    <property type="entry name" value="WH-like_DNA-bd_sf"/>
</dbReference>
<evidence type="ECO:0000256" key="1">
    <source>
        <dbReference type="PIRNR" id="PIRNR012524"/>
    </source>
</evidence>
<sequence>MIEIGKTNNLRINRKTDHGLYLISESLEEVLLPNKYVPENYKIDDFIDVFVYLDHEERKVATTLEPKIYLDHFGFLQVSDVTPVGAFMDWGLEKELMVPFKEQRMKMQKDRWYVVYLDFDVKTNRLFASNKIDKYLQNSFLTVKEGDEVDLLIYNISDLGYSAVINNKHKGLIFNNDVFKDLNVGDRVKGFIKKIREDNKIDLTLQAVGYENFNDSNSKAIYDLLKDNEGFLPLSDKSSPEEIYKTFGISKKAFKKALGDLYKKRKILISSEGISIIKN</sequence>
<evidence type="ECO:0000313" key="4">
    <source>
        <dbReference type="Proteomes" id="UP000559010"/>
    </source>
</evidence>
<dbReference type="InterPro" id="IPR040764">
    <property type="entry name" value="CvfB_WH"/>
</dbReference>
<dbReference type="Pfam" id="PF17783">
    <property type="entry name" value="WHD_CvfB"/>
    <property type="match status" value="1"/>
</dbReference>
<dbReference type="Proteomes" id="UP000559010">
    <property type="component" value="Unassembled WGS sequence"/>
</dbReference>
<dbReference type="PROSITE" id="PS50126">
    <property type="entry name" value="S1"/>
    <property type="match status" value="1"/>
</dbReference>
<evidence type="ECO:0000313" key="3">
    <source>
        <dbReference type="EMBL" id="NMM48562.1"/>
    </source>
</evidence>